<protein>
    <recommendedName>
        <fullName evidence="1">PD(D/E)XK endonuclease domain-containing protein</fullName>
    </recommendedName>
</protein>
<dbReference type="GeneID" id="17778723"/>
<dbReference type="InterPro" id="IPR021671">
    <property type="entry name" value="PD(D/E)XK_Endonuc"/>
</dbReference>
<dbReference type="KEGG" id="vg:17778723"/>
<evidence type="ECO:0000313" key="2">
    <source>
        <dbReference type="EMBL" id="AHB30138.1"/>
    </source>
</evidence>
<name>V5R4U4_9CAUD</name>
<feature type="domain" description="PD(D/E)XK endonuclease" evidence="1">
    <location>
        <begin position="8"/>
        <end position="123"/>
    </location>
</feature>
<dbReference type="InterPro" id="IPR011856">
    <property type="entry name" value="tRNA_endonuc-like_dom_sf"/>
</dbReference>
<dbReference type="Pfam" id="PF11645">
    <property type="entry name" value="PDDEXK_5"/>
    <property type="match status" value="1"/>
</dbReference>
<gene>
    <name evidence="2" type="ORF">phiIBBPAA2_0037A</name>
</gene>
<evidence type="ECO:0000259" key="1">
    <source>
        <dbReference type="Pfam" id="PF11645"/>
    </source>
</evidence>
<dbReference type="EMBL" id="KF856712">
    <property type="protein sequence ID" value="AHB30138.1"/>
    <property type="molecule type" value="Genomic_DNA"/>
</dbReference>
<reference evidence="2 3" key="1">
    <citation type="journal article" date="2014" name="Genome Announc.">
        <title>Complete Genome Sequence of the Pseudomonas aeruginosa Bacteriophage phiIBB-PAA2.</title>
        <authorList>
            <person name="Pires D.P."/>
            <person name="Kropinski A.M."/>
            <person name="Azeredo J."/>
            <person name="Sillankorva S."/>
        </authorList>
    </citation>
    <scope>NUCLEOTIDE SEQUENCE [LARGE SCALE GENOMIC DNA]</scope>
    <source>
        <strain evidence="2">PhiIBB-PAA2</strain>
    </source>
</reference>
<proteinExistence type="predicted"/>
<dbReference type="GO" id="GO:0003676">
    <property type="term" value="F:nucleic acid binding"/>
    <property type="evidence" value="ECO:0007669"/>
    <property type="project" value="InterPro"/>
</dbReference>
<keyword evidence="3" id="KW-1185">Reference proteome</keyword>
<evidence type="ECO:0000313" key="3">
    <source>
        <dbReference type="Proteomes" id="UP000018630"/>
    </source>
</evidence>
<dbReference type="RefSeq" id="YP_008857839.1">
    <property type="nucleotide sequence ID" value="NC_022971.1"/>
</dbReference>
<accession>V5R4U4</accession>
<sequence>MERHSLKHKVGAISEARAKLMYLKRGWEVYSPDMPQSRCDFIVDSGKGLFKVQVKTASWCKTGKFNHCQIRLVNRNGNPYEREDFDLLVVVDADCIYEIPHDDILGRTSLYFKSDNPNPRKLKRDYNPEGWVVTH</sequence>
<dbReference type="Gene3D" id="3.40.1350.10">
    <property type="match status" value="1"/>
</dbReference>
<organism evidence="2 3">
    <name type="scientific">Pseudomonas phage phiIBB-PAA2</name>
    <dbReference type="NCBI Taxonomy" id="1429758"/>
    <lineage>
        <taxon>Viruses</taxon>
        <taxon>Duplodnaviria</taxon>
        <taxon>Heunggongvirae</taxon>
        <taxon>Uroviricota</taxon>
        <taxon>Caudoviricetes</taxon>
        <taxon>Bruynoghevirus</taxon>
        <taxon>Bruynoghevirus PAA2</taxon>
    </lineage>
</organism>
<dbReference type="Proteomes" id="UP000018630">
    <property type="component" value="Segment"/>
</dbReference>